<protein>
    <recommendedName>
        <fullName evidence="3">DUF3107 domain-containing protein</fullName>
    </recommendedName>
</protein>
<dbReference type="eggNOG" id="ENOG5032YJA">
    <property type="taxonomic scope" value="Bacteria"/>
</dbReference>
<name>F0M896_PSEPM</name>
<dbReference type="InterPro" id="IPR021456">
    <property type="entry name" value="DUF3107"/>
</dbReference>
<dbReference type="Pfam" id="PF11305">
    <property type="entry name" value="DUF3107"/>
    <property type="match status" value="1"/>
</dbReference>
<dbReference type="EMBL" id="CP002379">
    <property type="protein sequence ID" value="ADX73759.1"/>
    <property type="molecule type" value="Genomic_DNA"/>
</dbReference>
<dbReference type="STRING" id="930171.Asphe3_26380"/>
<evidence type="ECO:0000313" key="2">
    <source>
        <dbReference type="Proteomes" id="UP000008639"/>
    </source>
</evidence>
<gene>
    <name evidence="1" type="ordered locus">Asphe3_26380</name>
</gene>
<evidence type="ECO:0008006" key="3">
    <source>
        <dbReference type="Google" id="ProtNLM"/>
    </source>
</evidence>
<dbReference type="AlphaFoldDB" id="F0M896"/>
<dbReference type="Proteomes" id="UP000008639">
    <property type="component" value="Chromosome"/>
</dbReference>
<sequence>MIGWEALVEIKIGVQNVAREIVLESTEDADSVAKVVGEAITTGSELRLKDEKGRLIIVPGNALGYVEIGAEEARRVGFGQF</sequence>
<proteinExistence type="predicted"/>
<evidence type="ECO:0000313" key="1">
    <source>
        <dbReference type="EMBL" id="ADX73759.1"/>
    </source>
</evidence>
<reference evidence="1 2" key="1">
    <citation type="journal article" date="2011" name="Stand. Genomic Sci.">
        <title>Complete genome sequence of Arthrobacter phenanthrenivorans type strain (Sphe3).</title>
        <authorList>
            <person name="Kallimanis A."/>
            <person name="Labutti K.M."/>
            <person name="Lapidus A."/>
            <person name="Clum A."/>
            <person name="Lykidis A."/>
            <person name="Mavromatis K."/>
            <person name="Pagani I."/>
            <person name="Liolios K."/>
            <person name="Ivanova N."/>
            <person name="Goodwin L."/>
            <person name="Pitluck S."/>
            <person name="Chen A."/>
            <person name="Palaniappan K."/>
            <person name="Markowitz V."/>
            <person name="Bristow J."/>
            <person name="Velentzas A.D."/>
            <person name="Perisynakis A."/>
            <person name="Ouzounis C.C."/>
            <person name="Kyrpides N.C."/>
            <person name="Koukkou A.I."/>
            <person name="Drainas C."/>
        </authorList>
    </citation>
    <scope>NUCLEOTIDE SEQUENCE [LARGE SCALE GENOMIC DNA]</scope>
    <source>
        <strain evidence="2">DSM 18606 / JCM 16027 / LMG 23796 / Sphe3</strain>
    </source>
</reference>
<dbReference type="KEGG" id="apn:Asphe3_26380"/>
<accession>F0M896</accession>
<dbReference type="HOGENOM" id="CLU_168842_2_0_11"/>
<organism evidence="1 2">
    <name type="scientific">Pseudarthrobacter phenanthrenivorans (strain DSM 18606 / JCM 16027 / LMG 23796 / Sphe3)</name>
    <name type="common">Arthrobacter phenanthrenivorans</name>
    <dbReference type="NCBI Taxonomy" id="930171"/>
    <lineage>
        <taxon>Bacteria</taxon>
        <taxon>Bacillati</taxon>
        <taxon>Actinomycetota</taxon>
        <taxon>Actinomycetes</taxon>
        <taxon>Micrococcales</taxon>
        <taxon>Micrococcaceae</taxon>
        <taxon>Pseudarthrobacter</taxon>
    </lineage>
</organism>